<dbReference type="EMBL" id="BNDW01000050">
    <property type="protein sequence ID" value="GHI24311.1"/>
    <property type="molecule type" value="Genomic_DNA"/>
</dbReference>
<feature type="compositionally biased region" description="Low complexity" evidence="1">
    <location>
        <begin position="42"/>
        <end position="52"/>
    </location>
</feature>
<organism evidence="2 3">
    <name type="scientific">Streptomyces hydrogenans</name>
    <dbReference type="NCBI Taxonomy" id="1873719"/>
    <lineage>
        <taxon>Bacteria</taxon>
        <taxon>Bacillati</taxon>
        <taxon>Actinomycetota</taxon>
        <taxon>Actinomycetes</taxon>
        <taxon>Kitasatosporales</taxon>
        <taxon>Streptomycetaceae</taxon>
        <taxon>Streptomyces</taxon>
    </lineage>
</organism>
<comment type="caution">
    <text evidence="2">The sequence shown here is derived from an EMBL/GenBank/DDBJ whole genome shotgun (WGS) entry which is preliminary data.</text>
</comment>
<sequence length="81" mass="8956">MLGRARRFDPAKEADEQQQDRQQTGTRDPHGGLRVPPDVSQPAKAAPRAVPPKAKKLYTAPTRPWYSASTLSCRIAIECTL</sequence>
<feature type="compositionally biased region" description="Basic and acidic residues" evidence="1">
    <location>
        <begin position="1"/>
        <end position="19"/>
    </location>
</feature>
<accession>A0ABQ3PH22</accession>
<proteinExistence type="predicted"/>
<reference evidence="2" key="1">
    <citation type="submission" date="2024-05" db="EMBL/GenBank/DDBJ databases">
        <title>Whole genome shotgun sequence of Streptomyces hydrogenans NBRC 13475.</title>
        <authorList>
            <person name="Komaki H."/>
            <person name="Tamura T."/>
        </authorList>
    </citation>
    <scope>NUCLEOTIDE SEQUENCE</scope>
    <source>
        <strain evidence="2">NBRC 13475</strain>
    </source>
</reference>
<evidence type="ECO:0000256" key="1">
    <source>
        <dbReference type="SAM" id="MobiDB-lite"/>
    </source>
</evidence>
<evidence type="ECO:0000313" key="3">
    <source>
        <dbReference type="Proteomes" id="UP001052739"/>
    </source>
</evidence>
<keyword evidence="3" id="KW-1185">Reference proteome</keyword>
<dbReference type="Proteomes" id="UP001052739">
    <property type="component" value="Unassembled WGS sequence"/>
</dbReference>
<evidence type="ECO:0000313" key="2">
    <source>
        <dbReference type="EMBL" id="GHI24311.1"/>
    </source>
</evidence>
<protein>
    <submittedName>
        <fullName evidence="2">Uncharacterized protein</fullName>
    </submittedName>
</protein>
<feature type="region of interest" description="Disordered" evidence="1">
    <location>
        <begin position="1"/>
        <end position="61"/>
    </location>
</feature>
<name>A0ABQ3PH22_9ACTN</name>
<gene>
    <name evidence="2" type="ORF">Shyd_56820</name>
</gene>